<organism evidence="2 3">
    <name type="scientific">Phocicoccus schoeneichii</name>
    <dbReference type="NCBI Taxonomy" id="1812261"/>
    <lineage>
        <taxon>Bacteria</taxon>
        <taxon>Bacillati</taxon>
        <taxon>Bacillota</taxon>
        <taxon>Bacilli</taxon>
        <taxon>Bacillales</taxon>
        <taxon>Salinicoccaceae</taxon>
        <taxon>Phocicoccus</taxon>
    </lineage>
</organism>
<evidence type="ECO:0000313" key="2">
    <source>
        <dbReference type="EMBL" id="CAD2079407.1"/>
    </source>
</evidence>
<dbReference type="InterPro" id="IPR005151">
    <property type="entry name" value="Tail-specific_protease"/>
</dbReference>
<name>A0A6V7RMA0_9BACL</name>
<proteinExistence type="predicted"/>
<dbReference type="Proteomes" id="UP000521032">
    <property type="component" value="Unassembled WGS sequence"/>
</dbReference>
<dbReference type="SUPFAM" id="SSF52096">
    <property type="entry name" value="ClpP/crotonase"/>
    <property type="match status" value="1"/>
</dbReference>
<keyword evidence="3" id="KW-1185">Reference proteome</keyword>
<evidence type="ECO:0000313" key="3">
    <source>
        <dbReference type="Proteomes" id="UP000521032"/>
    </source>
</evidence>
<gene>
    <name evidence="2" type="ORF">JEOSCH030_01628</name>
</gene>
<sequence>MFSKNTDFATLVGTNTGGDGGVADPILISLPNSGLIVRFSMLYGLNPDGTGNEKYGTTPDILIDEEQDAFDKTIEEINRKN</sequence>
<dbReference type="GO" id="GO:0006508">
    <property type="term" value="P:proteolysis"/>
    <property type="evidence" value="ECO:0007669"/>
    <property type="project" value="InterPro"/>
</dbReference>
<dbReference type="EMBL" id="CAJEWE010000011">
    <property type="protein sequence ID" value="CAD2079407.1"/>
    <property type="molecule type" value="Genomic_DNA"/>
</dbReference>
<comment type="caution">
    <text evidence="2">The sequence shown here is derived from an EMBL/GenBank/DDBJ whole genome shotgun (WGS) entry which is preliminary data.</text>
</comment>
<dbReference type="Gene3D" id="3.90.226.10">
    <property type="entry name" value="2-enoyl-CoA Hydratase, Chain A, domain 1"/>
    <property type="match status" value="1"/>
</dbReference>
<feature type="domain" description="Tail specific protease" evidence="1">
    <location>
        <begin position="3"/>
        <end position="62"/>
    </location>
</feature>
<protein>
    <recommendedName>
        <fullName evidence="1">Tail specific protease domain-containing protein</fullName>
    </recommendedName>
</protein>
<dbReference type="InterPro" id="IPR029045">
    <property type="entry name" value="ClpP/crotonase-like_dom_sf"/>
</dbReference>
<dbReference type="GO" id="GO:0008236">
    <property type="term" value="F:serine-type peptidase activity"/>
    <property type="evidence" value="ECO:0007669"/>
    <property type="project" value="InterPro"/>
</dbReference>
<evidence type="ECO:0000259" key="1">
    <source>
        <dbReference type="Pfam" id="PF03572"/>
    </source>
</evidence>
<reference evidence="2 3" key="1">
    <citation type="submission" date="2020-07" db="EMBL/GenBank/DDBJ databases">
        <authorList>
            <person name="Criscuolo A."/>
        </authorList>
    </citation>
    <scope>NUCLEOTIDE SEQUENCE [LARGE SCALE GENOMIC DNA]</scope>
    <source>
        <strain evidence="3">CIP 111030</strain>
    </source>
</reference>
<accession>A0A6V7RMA0</accession>
<dbReference type="AlphaFoldDB" id="A0A6V7RMA0"/>
<dbReference type="Pfam" id="PF03572">
    <property type="entry name" value="Peptidase_S41"/>
    <property type="match status" value="1"/>
</dbReference>